<comment type="caution">
    <text evidence="1">The sequence shown here is derived from an EMBL/GenBank/DDBJ whole genome shotgun (WGS) entry which is preliminary data.</text>
</comment>
<keyword evidence="2" id="KW-1185">Reference proteome</keyword>
<dbReference type="Proteomes" id="UP000635384">
    <property type="component" value="Unassembled WGS sequence"/>
</dbReference>
<reference evidence="1 2" key="1">
    <citation type="submission" date="2020-09" db="EMBL/GenBank/DDBJ databases">
        <authorList>
            <person name="Yoon J.-W."/>
        </authorList>
    </citation>
    <scope>NUCLEOTIDE SEQUENCE [LARGE SCALE GENOMIC DNA]</scope>
    <source>
        <strain evidence="1 2">KMU-140</strain>
    </source>
</reference>
<proteinExistence type="predicted"/>
<dbReference type="RefSeq" id="WP_190788568.1">
    <property type="nucleotide sequence ID" value="NZ_JACXLC010000001.1"/>
</dbReference>
<evidence type="ECO:0000313" key="1">
    <source>
        <dbReference type="EMBL" id="MBD2843177.1"/>
    </source>
</evidence>
<organism evidence="1 2">
    <name type="scientific">Erythrobacter rubeus</name>
    <dbReference type="NCBI Taxonomy" id="2760803"/>
    <lineage>
        <taxon>Bacteria</taxon>
        <taxon>Pseudomonadati</taxon>
        <taxon>Pseudomonadota</taxon>
        <taxon>Alphaproteobacteria</taxon>
        <taxon>Sphingomonadales</taxon>
        <taxon>Erythrobacteraceae</taxon>
        <taxon>Erythrobacter/Porphyrobacter group</taxon>
        <taxon>Erythrobacter</taxon>
    </lineage>
</organism>
<accession>A0ABR8KY72</accession>
<dbReference type="EMBL" id="JACXLC010000001">
    <property type="protein sequence ID" value="MBD2843177.1"/>
    <property type="molecule type" value="Genomic_DNA"/>
</dbReference>
<protein>
    <submittedName>
        <fullName evidence="1">Uncharacterized protein</fullName>
    </submittedName>
</protein>
<evidence type="ECO:0000313" key="2">
    <source>
        <dbReference type="Proteomes" id="UP000635384"/>
    </source>
</evidence>
<sequence>MPEKAEMAQRLIRDDVQFISSLLNIERRNLVPDCYADCAKALRALSLRIEMLSFVDNFIFAQDGNADLPADEFLAALIELVTDRFKFTLKGLLVEVGGHLSHRKGRGIALILNEVLIGWMRGRSSDDASEAIFEFARAQGEIMLKIELSPLIDEESEVSSLVLTELLREHAGHMEPDSLVGENGWRIALPDPHHLKFSRAP</sequence>
<gene>
    <name evidence="1" type="ORF">IB285_13025</name>
</gene>
<name>A0ABR8KY72_9SPHN</name>